<evidence type="ECO:0000313" key="6">
    <source>
        <dbReference type="EMBL" id="KAE9326799.1"/>
    </source>
</evidence>
<dbReference type="Proteomes" id="UP000476176">
    <property type="component" value="Unassembled WGS sequence"/>
</dbReference>
<gene>
    <name evidence="6" type="ORF">PF001_g2246</name>
    <name evidence="5" type="ORF">PF002_g9896</name>
    <name evidence="4" type="ORF">PF004_g8244</name>
    <name evidence="3" type="ORF">PF006_g3999</name>
    <name evidence="7" type="ORF">PF008_g2236</name>
    <name evidence="2" type="ORF">PF009_g10263</name>
</gene>
<feature type="chain" id="PRO_5036163762" description="Secreted protein" evidence="1">
    <location>
        <begin position="26"/>
        <end position="77"/>
    </location>
</feature>
<evidence type="ECO:0000313" key="7">
    <source>
        <dbReference type="EMBL" id="KAE9359480.1"/>
    </source>
</evidence>
<proteinExistence type="predicted"/>
<dbReference type="Proteomes" id="UP000437068">
    <property type="component" value="Unassembled WGS sequence"/>
</dbReference>
<evidence type="ECO:0000313" key="4">
    <source>
        <dbReference type="EMBL" id="KAE9238640.1"/>
    </source>
</evidence>
<evidence type="ECO:0000256" key="1">
    <source>
        <dbReference type="SAM" id="SignalP"/>
    </source>
</evidence>
<evidence type="ECO:0000313" key="10">
    <source>
        <dbReference type="Proteomes" id="UP000440367"/>
    </source>
</evidence>
<dbReference type="Proteomes" id="UP000486351">
    <property type="component" value="Unassembled WGS sequence"/>
</dbReference>
<accession>A0A6A3F7Z0</accession>
<evidence type="ECO:0000313" key="12">
    <source>
        <dbReference type="Proteomes" id="UP000476176"/>
    </source>
</evidence>
<dbReference type="AlphaFoldDB" id="A0A6A3F7Z0"/>
<evidence type="ECO:0000313" key="11">
    <source>
        <dbReference type="Proteomes" id="UP000440732"/>
    </source>
</evidence>
<dbReference type="Proteomes" id="UP000440367">
    <property type="component" value="Unassembled WGS sequence"/>
</dbReference>
<evidence type="ECO:0000313" key="13">
    <source>
        <dbReference type="Proteomes" id="UP000486351"/>
    </source>
</evidence>
<dbReference type="EMBL" id="QXGA01000135">
    <property type="protein sequence ID" value="KAE9151716.1"/>
    <property type="molecule type" value="Genomic_DNA"/>
</dbReference>
<evidence type="ECO:0000313" key="9">
    <source>
        <dbReference type="Proteomes" id="UP000437068"/>
    </source>
</evidence>
<evidence type="ECO:0000313" key="2">
    <source>
        <dbReference type="EMBL" id="KAE8939910.1"/>
    </source>
</evidence>
<sequence>MSSPPLTMKLSSLLSLSLPSAPSVAITRGSGAFTQEAAVSAAKRSCVALAGILRCHGGLRFGDLLIGNCRMLKAQQQ</sequence>
<dbReference type="EMBL" id="QXFY01000059">
    <property type="protein sequence ID" value="KAE9359480.1"/>
    <property type="molecule type" value="Genomic_DNA"/>
</dbReference>
<dbReference type="EMBL" id="QXGD01000422">
    <property type="protein sequence ID" value="KAE9240167.1"/>
    <property type="molecule type" value="Genomic_DNA"/>
</dbReference>
<comment type="caution">
    <text evidence="2">The sequence shown here is derived from an EMBL/GenBank/DDBJ whole genome shotgun (WGS) entry which is preliminary data.</text>
</comment>
<dbReference type="Proteomes" id="UP000440732">
    <property type="component" value="Unassembled WGS sequence"/>
</dbReference>
<reference evidence="8 9" key="1">
    <citation type="submission" date="2018-08" db="EMBL/GenBank/DDBJ databases">
        <title>Genomic investigation of the strawberry pathogen Phytophthora fragariae indicates pathogenicity is determined by transcriptional variation in three key races.</title>
        <authorList>
            <person name="Adams T.M."/>
            <person name="Armitage A.D."/>
            <person name="Sobczyk M.K."/>
            <person name="Bates H.J."/>
            <person name="Dunwell J.M."/>
            <person name="Nellist C.F."/>
            <person name="Harrison R.J."/>
        </authorList>
    </citation>
    <scope>NUCLEOTIDE SEQUENCE [LARGE SCALE GENOMIC DNA]</scope>
    <source>
        <strain evidence="6 9">A4</strain>
        <strain evidence="5 10">BC-1</strain>
        <strain evidence="4 12">BC-23</strain>
        <strain evidence="3 11">NOV-5</strain>
        <strain evidence="7 13">NOV-77</strain>
        <strain evidence="2 8">NOV-9</strain>
    </source>
</reference>
<evidence type="ECO:0000313" key="8">
    <source>
        <dbReference type="Proteomes" id="UP000429523"/>
    </source>
</evidence>
<feature type="signal peptide" evidence="1">
    <location>
        <begin position="1"/>
        <end position="25"/>
    </location>
</feature>
<protein>
    <recommendedName>
        <fullName evidence="14">Secreted protein</fullName>
    </recommendedName>
</protein>
<name>A0A6A3F7Z0_9STRA</name>
<evidence type="ECO:0000313" key="5">
    <source>
        <dbReference type="EMBL" id="KAE9240167.1"/>
    </source>
</evidence>
<keyword evidence="1" id="KW-0732">Signal</keyword>
<evidence type="ECO:0008006" key="14">
    <source>
        <dbReference type="Google" id="ProtNLM"/>
    </source>
</evidence>
<dbReference type="EMBL" id="QXGF01000458">
    <property type="protein sequence ID" value="KAE8939910.1"/>
    <property type="molecule type" value="Genomic_DNA"/>
</dbReference>
<organism evidence="2 8">
    <name type="scientific">Phytophthora fragariae</name>
    <dbReference type="NCBI Taxonomy" id="53985"/>
    <lineage>
        <taxon>Eukaryota</taxon>
        <taxon>Sar</taxon>
        <taxon>Stramenopiles</taxon>
        <taxon>Oomycota</taxon>
        <taxon>Peronosporomycetes</taxon>
        <taxon>Peronosporales</taxon>
        <taxon>Peronosporaceae</taxon>
        <taxon>Phytophthora</taxon>
    </lineage>
</organism>
<dbReference type="EMBL" id="QXGE01000061">
    <property type="protein sequence ID" value="KAE9326799.1"/>
    <property type="molecule type" value="Genomic_DNA"/>
</dbReference>
<dbReference type="Proteomes" id="UP000429523">
    <property type="component" value="Unassembled WGS sequence"/>
</dbReference>
<dbReference type="EMBL" id="QXGC01000380">
    <property type="protein sequence ID" value="KAE9238640.1"/>
    <property type="molecule type" value="Genomic_DNA"/>
</dbReference>
<evidence type="ECO:0000313" key="3">
    <source>
        <dbReference type="EMBL" id="KAE9151716.1"/>
    </source>
</evidence>